<evidence type="ECO:0000256" key="1">
    <source>
        <dbReference type="SAM" id="Phobius"/>
    </source>
</evidence>
<organism evidence="2 3">
    <name type="scientific">Aquisalimonas asiatica</name>
    <dbReference type="NCBI Taxonomy" id="406100"/>
    <lineage>
        <taxon>Bacteria</taxon>
        <taxon>Pseudomonadati</taxon>
        <taxon>Pseudomonadota</taxon>
        <taxon>Gammaproteobacteria</taxon>
        <taxon>Chromatiales</taxon>
        <taxon>Ectothiorhodospiraceae</taxon>
        <taxon>Aquisalimonas</taxon>
    </lineage>
</organism>
<proteinExistence type="predicted"/>
<dbReference type="EMBL" id="FOEG01000001">
    <property type="protein sequence ID" value="SEO49037.1"/>
    <property type="molecule type" value="Genomic_DNA"/>
</dbReference>
<keyword evidence="1" id="KW-1133">Transmembrane helix</keyword>
<reference evidence="2 3" key="1">
    <citation type="submission" date="2016-10" db="EMBL/GenBank/DDBJ databases">
        <authorList>
            <person name="de Groot N.N."/>
        </authorList>
    </citation>
    <scope>NUCLEOTIDE SEQUENCE [LARGE SCALE GENOMIC DNA]</scope>
    <source>
        <strain evidence="2 3">CGMCC 1.6291</strain>
    </source>
</reference>
<dbReference type="STRING" id="406100.SAMN04488052_101343"/>
<dbReference type="AlphaFoldDB" id="A0A1H8Q547"/>
<sequence>MRFLARRKPPFADQVASRFAYWIINRQPPPGKEGIAGLQRERRRHLQALAAQAGVYLSFGGLLAMLAPQMALIAVLAVLLLAAPTLWHLGRDWIALPRLFDPADVVTGLLDQVEQACERDSDVAAYRKRLRRMDRPILRIEAVAMVTVPDLDAEQWRDAAPDE</sequence>
<feature type="transmembrane region" description="Helical" evidence="1">
    <location>
        <begin position="48"/>
        <end position="66"/>
    </location>
</feature>
<protein>
    <submittedName>
        <fullName evidence="2">Uncharacterized protein</fullName>
    </submittedName>
</protein>
<gene>
    <name evidence="2" type="ORF">SAMN04488052_101343</name>
</gene>
<dbReference type="RefSeq" id="WP_091639388.1">
    <property type="nucleotide sequence ID" value="NZ_FOEG01000001.1"/>
</dbReference>
<evidence type="ECO:0000313" key="2">
    <source>
        <dbReference type="EMBL" id="SEO49037.1"/>
    </source>
</evidence>
<evidence type="ECO:0000313" key="3">
    <source>
        <dbReference type="Proteomes" id="UP000199657"/>
    </source>
</evidence>
<keyword evidence="1" id="KW-0812">Transmembrane</keyword>
<name>A0A1H8Q547_9GAMM</name>
<dbReference type="OrthoDB" id="9988537at2"/>
<feature type="transmembrane region" description="Helical" evidence="1">
    <location>
        <begin position="72"/>
        <end position="90"/>
    </location>
</feature>
<accession>A0A1H8Q547</accession>
<dbReference type="Proteomes" id="UP000199657">
    <property type="component" value="Unassembled WGS sequence"/>
</dbReference>
<keyword evidence="1" id="KW-0472">Membrane</keyword>
<keyword evidence="3" id="KW-1185">Reference proteome</keyword>